<dbReference type="AlphaFoldDB" id="A0A8K0KVM4"/>
<dbReference type="PROSITE" id="PS50076">
    <property type="entry name" value="DNAJ_2"/>
    <property type="match status" value="1"/>
</dbReference>
<evidence type="ECO:0000313" key="5">
    <source>
        <dbReference type="Proteomes" id="UP000792457"/>
    </source>
</evidence>
<protein>
    <recommendedName>
        <fullName evidence="3">J domain-containing protein</fullName>
    </recommendedName>
</protein>
<name>A0A8K0KVM4_LADFU</name>
<comment type="caution">
    <text evidence="4">The sequence shown here is derived from an EMBL/GenBank/DDBJ whole genome shotgun (WGS) entry which is preliminary data.</text>
</comment>
<proteinExistence type="predicted"/>
<dbReference type="InterPro" id="IPR036869">
    <property type="entry name" value="J_dom_sf"/>
</dbReference>
<accession>A0A8K0KVM4</accession>
<dbReference type="InterPro" id="IPR001623">
    <property type="entry name" value="DnaJ_domain"/>
</dbReference>
<feature type="region of interest" description="Disordered" evidence="2">
    <location>
        <begin position="230"/>
        <end position="266"/>
    </location>
</feature>
<dbReference type="PANTHER" id="PTHR44144:SF1">
    <property type="entry name" value="DNAJ HOMOLOG SUBFAMILY C MEMBER 9"/>
    <property type="match status" value="1"/>
</dbReference>
<feature type="domain" description="J" evidence="3">
    <location>
        <begin position="25"/>
        <end position="92"/>
    </location>
</feature>
<feature type="compositionally biased region" description="Basic residues" evidence="2">
    <location>
        <begin position="251"/>
        <end position="266"/>
    </location>
</feature>
<dbReference type="InterPro" id="IPR018253">
    <property type="entry name" value="DnaJ_domain_CS"/>
</dbReference>
<reference evidence="4" key="2">
    <citation type="submission" date="2017-10" db="EMBL/GenBank/DDBJ databases">
        <title>Ladona fulva Genome sequencing and assembly.</title>
        <authorList>
            <person name="Murali S."/>
            <person name="Richards S."/>
            <person name="Bandaranaike D."/>
            <person name="Bellair M."/>
            <person name="Blankenburg K."/>
            <person name="Chao H."/>
            <person name="Dinh H."/>
            <person name="Doddapaneni H."/>
            <person name="Dugan-Rocha S."/>
            <person name="Elkadiri S."/>
            <person name="Gnanaolivu R."/>
            <person name="Hernandez B."/>
            <person name="Skinner E."/>
            <person name="Javaid M."/>
            <person name="Lee S."/>
            <person name="Li M."/>
            <person name="Ming W."/>
            <person name="Munidasa M."/>
            <person name="Muniz J."/>
            <person name="Nguyen L."/>
            <person name="Hughes D."/>
            <person name="Osuji N."/>
            <person name="Pu L.-L."/>
            <person name="Puazo M."/>
            <person name="Qu C."/>
            <person name="Quiroz J."/>
            <person name="Raj R."/>
            <person name="Weissenberger G."/>
            <person name="Xin Y."/>
            <person name="Zou X."/>
            <person name="Han Y."/>
            <person name="Worley K."/>
            <person name="Muzny D."/>
            <person name="Gibbs R."/>
        </authorList>
    </citation>
    <scope>NUCLEOTIDE SEQUENCE</scope>
    <source>
        <strain evidence="4">Sampled in the wild</strain>
    </source>
</reference>
<dbReference type="FunFam" id="1.10.287.110:FF:000035">
    <property type="entry name" value="DnaJ homolog subfamily C member 9"/>
    <property type="match status" value="1"/>
</dbReference>
<dbReference type="InterPro" id="IPR052594">
    <property type="entry name" value="J_domain-containing_protein"/>
</dbReference>
<dbReference type="PROSITE" id="PS00636">
    <property type="entry name" value="DNAJ_1"/>
    <property type="match status" value="1"/>
</dbReference>
<dbReference type="Pfam" id="PF00226">
    <property type="entry name" value="DnaJ"/>
    <property type="match status" value="1"/>
</dbReference>
<dbReference type="SMART" id="SM00271">
    <property type="entry name" value="DnaJ"/>
    <property type="match status" value="1"/>
</dbReference>
<sequence length="266" mass="31271">MHSKKLLGKMSEFFDGCEKYFKTKDIYAILGVPKDATESQIRKAYHKLSLKVHPDRVDESSKEECTEKFKIVGKIHSILGDKDKRALYDETGDVGEDDFSERNWMKYWRLLFKKITLKDIKNFEDKYKGSKEELEDLKKAYVEGDGDMEYILETVLCATIDDEPRLRELLQNMIDEEEIPEFPKFTNESQTNKKKRRKKMEKEAKEAEELKEELGLGDIDGDLYALIKKKQTSREQEMNSFYDSLAEKYGSKKKPEKQTKGKNKKR</sequence>
<keyword evidence="1" id="KW-0597">Phosphoprotein</keyword>
<dbReference type="GO" id="GO:0005634">
    <property type="term" value="C:nucleus"/>
    <property type="evidence" value="ECO:0007669"/>
    <property type="project" value="TreeGrafter"/>
</dbReference>
<keyword evidence="5" id="KW-1185">Reference proteome</keyword>
<gene>
    <name evidence="4" type="ORF">J437_LFUL005050</name>
</gene>
<dbReference type="Proteomes" id="UP000792457">
    <property type="component" value="Unassembled WGS sequence"/>
</dbReference>
<dbReference type="GO" id="GO:0005737">
    <property type="term" value="C:cytoplasm"/>
    <property type="evidence" value="ECO:0007669"/>
    <property type="project" value="TreeGrafter"/>
</dbReference>
<evidence type="ECO:0000259" key="3">
    <source>
        <dbReference type="PROSITE" id="PS50076"/>
    </source>
</evidence>
<dbReference type="Gene3D" id="1.10.287.110">
    <property type="entry name" value="DnaJ domain"/>
    <property type="match status" value="1"/>
</dbReference>
<dbReference type="PRINTS" id="PR00625">
    <property type="entry name" value="JDOMAIN"/>
</dbReference>
<dbReference type="SUPFAM" id="SSF46565">
    <property type="entry name" value="Chaperone J-domain"/>
    <property type="match status" value="1"/>
</dbReference>
<dbReference type="OrthoDB" id="110024at2759"/>
<organism evidence="4 5">
    <name type="scientific">Ladona fulva</name>
    <name type="common">Scarce chaser dragonfly</name>
    <name type="synonym">Libellula fulva</name>
    <dbReference type="NCBI Taxonomy" id="123851"/>
    <lineage>
        <taxon>Eukaryota</taxon>
        <taxon>Metazoa</taxon>
        <taxon>Ecdysozoa</taxon>
        <taxon>Arthropoda</taxon>
        <taxon>Hexapoda</taxon>
        <taxon>Insecta</taxon>
        <taxon>Pterygota</taxon>
        <taxon>Palaeoptera</taxon>
        <taxon>Odonata</taxon>
        <taxon>Epiprocta</taxon>
        <taxon>Anisoptera</taxon>
        <taxon>Libelluloidea</taxon>
        <taxon>Libellulidae</taxon>
        <taxon>Ladona</taxon>
    </lineage>
</organism>
<evidence type="ECO:0000256" key="2">
    <source>
        <dbReference type="SAM" id="MobiDB-lite"/>
    </source>
</evidence>
<feature type="compositionally biased region" description="Basic and acidic residues" evidence="2">
    <location>
        <begin position="200"/>
        <end position="212"/>
    </location>
</feature>
<dbReference type="EMBL" id="KZ309484">
    <property type="protein sequence ID" value="KAG8238993.1"/>
    <property type="molecule type" value="Genomic_DNA"/>
</dbReference>
<dbReference type="Pfam" id="PF23302">
    <property type="entry name" value="HTH_DNAJC9"/>
    <property type="match status" value="1"/>
</dbReference>
<dbReference type="InterPro" id="IPR056453">
    <property type="entry name" value="HTH_DNAJC9"/>
</dbReference>
<dbReference type="PANTHER" id="PTHR44144">
    <property type="entry name" value="DNAJ HOMOLOG SUBFAMILY C MEMBER 9"/>
    <property type="match status" value="1"/>
</dbReference>
<feature type="region of interest" description="Disordered" evidence="2">
    <location>
        <begin position="182"/>
        <end position="212"/>
    </location>
</feature>
<dbReference type="GO" id="GO:0031072">
    <property type="term" value="F:heat shock protein binding"/>
    <property type="evidence" value="ECO:0007669"/>
    <property type="project" value="TreeGrafter"/>
</dbReference>
<evidence type="ECO:0000313" key="4">
    <source>
        <dbReference type="EMBL" id="KAG8238993.1"/>
    </source>
</evidence>
<dbReference type="CDD" id="cd06257">
    <property type="entry name" value="DnaJ"/>
    <property type="match status" value="1"/>
</dbReference>
<reference evidence="4" key="1">
    <citation type="submission" date="2013-04" db="EMBL/GenBank/DDBJ databases">
        <authorList>
            <person name="Qu J."/>
            <person name="Murali S.C."/>
            <person name="Bandaranaike D."/>
            <person name="Bellair M."/>
            <person name="Blankenburg K."/>
            <person name="Chao H."/>
            <person name="Dinh H."/>
            <person name="Doddapaneni H."/>
            <person name="Downs B."/>
            <person name="Dugan-Rocha S."/>
            <person name="Elkadiri S."/>
            <person name="Gnanaolivu R.D."/>
            <person name="Hernandez B."/>
            <person name="Javaid M."/>
            <person name="Jayaseelan J.C."/>
            <person name="Lee S."/>
            <person name="Li M."/>
            <person name="Ming W."/>
            <person name="Munidasa M."/>
            <person name="Muniz J."/>
            <person name="Nguyen L."/>
            <person name="Ongeri F."/>
            <person name="Osuji N."/>
            <person name="Pu L.-L."/>
            <person name="Puazo M."/>
            <person name="Qu C."/>
            <person name="Quiroz J."/>
            <person name="Raj R."/>
            <person name="Weissenberger G."/>
            <person name="Xin Y."/>
            <person name="Zou X."/>
            <person name="Han Y."/>
            <person name="Richards S."/>
            <person name="Worley K."/>
            <person name="Muzny D."/>
            <person name="Gibbs R."/>
        </authorList>
    </citation>
    <scope>NUCLEOTIDE SEQUENCE</scope>
    <source>
        <strain evidence="4">Sampled in the wild</strain>
    </source>
</reference>
<evidence type="ECO:0000256" key="1">
    <source>
        <dbReference type="ARBA" id="ARBA00022553"/>
    </source>
</evidence>